<comment type="cofactor">
    <cofactor evidence="1">
        <name>FAD</name>
        <dbReference type="ChEBI" id="CHEBI:57692"/>
    </cofactor>
</comment>
<evidence type="ECO:0000259" key="5">
    <source>
        <dbReference type="Pfam" id="PF07992"/>
    </source>
</evidence>
<dbReference type="EMBL" id="JACHKY010000004">
    <property type="protein sequence ID" value="MBB4798756.1"/>
    <property type="molecule type" value="Genomic_DNA"/>
</dbReference>
<dbReference type="GO" id="GO:0005737">
    <property type="term" value="C:cytoplasm"/>
    <property type="evidence" value="ECO:0007669"/>
    <property type="project" value="TreeGrafter"/>
</dbReference>
<feature type="domain" description="Reductase C-terminal" evidence="6">
    <location>
        <begin position="316"/>
        <end position="399"/>
    </location>
</feature>
<protein>
    <submittedName>
        <fullName evidence="7">3-phenylpropionate/trans-cinnamate dioxygenase ferredoxin reductase subunit</fullName>
        <ecNumber evidence="7">1.18.1.3</ecNumber>
    </submittedName>
</protein>
<organism evidence="7 8">
    <name type="scientific">Brevundimonas bullata</name>
    <dbReference type="NCBI Taxonomy" id="13160"/>
    <lineage>
        <taxon>Bacteria</taxon>
        <taxon>Pseudomonadati</taxon>
        <taxon>Pseudomonadota</taxon>
        <taxon>Alphaproteobacteria</taxon>
        <taxon>Caulobacterales</taxon>
        <taxon>Caulobacteraceae</taxon>
        <taxon>Brevundimonas</taxon>
    </lineage>
</organism>
<dbReference type="InterPro" id="IPR050446">
    <property type="entry name" value="FAD-oxidoreductase/Apoptosis"/>
</dbReference>
<dbReference type="InterPro" id="IPR016156">
    <property type="entry name" value="FAD/NAD-linked_Rdtase_dimer_sf"/>
</dbReference>
<reference evidence="7 8" key="1">
    <citation type="submission" date="2020-08" db="EMBL/GenBank/DDBJ databases">
        <title>Functional genomics of gut bacteria from endangered species of beetles.</title>
        <authorList>
            <person name="Carlos-Shanley C."/>
        </authorList>
    </citation>
    <scope>NUCLEOTIDE SEQUENCE [LARGE SCALE GENOMIC DNA]</scope>
    <source>
        <strain evidence="7 8">S00123</strain>
    </source>
</reference>
<accession>A0A7W7IQM9</accession>
<dbReference type="GO" id="GO:0051213">
    <property type="term" value="F:dioxygenase activity"/>
    <property type="evidence" value="ECO:0007669"/>
    <property type="project" value="UniProtKB-KW"/>
</dbReference>
<evidence type="ECO:0000256" key="4">
    <source>
        <dbReference type="ARBA" id="ARBA00023002"/>
    </source>
</evidence>
<dbReference type="RefSeq" id="WP_409360121.1">
    <property type="nucleotide sequence ID" value="NZ_JACHKY010000004.1"/>
</dbReference>
<comment type="caution">
    <text evidence="7">The sequence shown here is derived from an EMBL/GenBank/DDBJ whole genome shotgun (WGS) entry which is preliminary data.</text>
</comment>
<dbReference type="Gene3D" id="3.30.390.30">
    <property type="match status" value="1"/>
</dbReference>
<evidence type="ECO:0000259" key="6">
    <source>
        <dbReference type="Pfam" id="PF14759"/>
    </source>
</evidence>
<evidence type="ECO:0000256" key="1">
    <source>
        <dbReference type="ARBA" id="ARBA00001974"/>
    </source>
</evidence>
<keyword evidence="4 7" id="KW-0560">Oxidoreductase</keyword>
<dbReference type="SUPFAM" id="SSF51905">
    <property type="entry name" value="FAD/NAD(P)-binding domain"/>
    <property type="match status" value="2"/>
</dbReference>
<dbReference type="PRINTS" id="PR00368">
    <property type="entry name" value="FADPNR"/>
</dbReference>
<keyword evidence="7" id="KW-0223">Dioxygenase</keyword>
<dbReference type="EC" id="1.18.1.3" evidence="7"/>
<dbReference type="SUPFAM" id="SSF55424">
    <property type="entry name" value="FAD/NAD-linked reductases, dimerisation (C-terminal) domain"/>
    <property type="match status" value="1"/>
</dbReference>
<dbReference type="InterPro" id="IPR023753">
    <property type="entry name" value="FAD/NAD-binding_dom"/>
</dbReference>
<evidence type="ECO:0000256" key="3">
    <source>
        <dbReference type="ARBA" id="ARBA00022827"/>
    </source>
</evidence>
<feature type="domain" description="FAD/NAD(P)-binding" evidence="5">
    <location>
        <begin position="3"/>
        <end position="297"/>
    </location>
</feature>
<evidence type="ECO:0000313" key="7">
    <source>
        <dbReference type="EMBL" id="MBB4798756.1"/>
    </source>
</evidence>
<dbReference type="Pfam" id="PF07992">
    <property type="entry name" value="Pyr_redox_2"/>
    <property type="match status" value="1"/>
</dbReference>
<dbReference type="AlphaFoldDB" id="A0A7W7IQM9"/>
<dbReference type="PANTHER" id="PTHR43557:SF2">
    <property type="entry name" value="RIESKE DOMAIN-CONTAINING PROTEIN-RELATED"/>
    <property type="match status" value="1"/>
</dbReference>
<dbReference type="Gene3D" id="3.50.50.60">
    <property type="entry name" value="FAD/NAD(P)-binding domain"/>
    <property type="match status" value="2"/>
</dbReference>
<evidence type="ECO:0000256" key="2">
    <source>
        <dbReference type="ARBA" id="ARBA00022630"/>
    </source>
</evidence>
<dbReference type="PANTHER" id="PTHR43557">
    <property type="entry name" value="APOPTOSIS-INDUCING FACTOR 1"/>
    <property type="match status" value="1"/>
</dbReference>
<dbReference type="InterPro" id="IPR036188">
    <property type="entry name" value="FAD/NAD-bd_sf"/>
</dbReference>
<dbReference type="GO" id="GO:0016651">
    <property type="term" value="F:oxidoreductase activity, acting on NAD(P)H"/>
    <property type="evidence" value="ECO:0007669"/>
    <property type="project" value="TreeGrafter"/>
</dbReference>
<name>A0A7W7IQM9_9CAUL</name>
<evidence type="ECO:0000313" key="8">
    <source>
        <dbReference type="Proteomes" id="UP000539957"/>
    </source>
</evidence>
<keyword evidence="2" id="KW-0285">Flavoprotein</keyword>
<dbReference type="InterPro" id="IPR028202">
    <property type="entry name" value="Reductase_C"/>
</dbReference>
<keyword evidence="3" id="KW-0274">FAD</keyword>
<proteinExistence type="predicted"/>
<dbReference type="PRINTS" id="PR00411">
    <property type="entry name" value="PNDRDTASEI"/>
</dbReference>
<keyword evidence="8" id="KW-1185">Reference proteome</keyword>
<sequence>MTKVLIIGAGHAGGSAAALLRQYGFEGEIVLAGEEAAAPYQRPPLSKAWLKGEAGLEDLLLRPESFYTEQKIDLRTGVTATAIDAAGNTVSFADGAVEPYDVLILATGSMARKLAIPGADRPDLMELRTLEDAERLKAALAPGKRLAVVGGGYVGLEAAASARALGAEAVVIERMDRVLARVASETLSAFFTDYHRARGVEILTGAEVSGFEDDGVRLADGSLIAADALLVGVGALAREALARTAGLACENGVVVDENARTADPSIYAIGDVTHRPIPVHGGRMHRLESVPNALEQAKQAAAAIVGRAAPAAEVPWFWSDQYDVKLQIAGLPFDADRQVVRGDPASGAFAVFHLNGDRIVCVEAVSAPAEFMGGRQLIGKGTPVDTDLLANPATSMKDVVLAVGAPVPSIRRGLSIEAA</sequence>
<dbReference type="GO" id="GO:0008860">
    <property type="term" value="F:ferredoxin-NAD+ reductase activity"/>
    <property type="evidence" value="ECO:0007669"/>
    <property type="project" value="UniProtKB-EC"/>
</dbReference>
<dbReference type="Proteomes" id="UP000539957">
    <property type="component" value="Unassembled WGS sequence"/>
</dbReference>
<gene>
    <name evidence="7" type="ORF">HNP32_002510</name>
</gene>
<dbReference type="Pfam" id="PF14759">
    <property type="entry name" value="Reductase_C"/>
    <property type="match status" value="1"/>
</dbReference>